<dbReference type="Proteomes" id="UP000308917">
    <property type="component" value="Unassembled WGS sequence"/>
</dbReference>
<organism evidence="5 6">
    <name type="scientific">Lampropedia puyangensis</name>
    <dbReference type="NCBI Taxonomy" id="1330072"/>
    <lineage>
        <taxon>Bacteria</taxon>
        <taxon>Pseudomonadati</taxon>
        <taxon>Pseudomonadota</taxon>
        <taxon>Betaproteobacteria</taxon>
        <taxon>Burkholderiales</taxon>
        <taxon>Comamonadaceae</taxon>
        <taxon>Lampropedia</taxon>
    </lineage>
</organism>
<feature type="region of interest" description="Disordered" evidence="3">
    <location>
        <begin position="155"/>
        <end position="177"/>
    </location>
</feature>
<dbReference type="PANTHER" id="PTHR40841">
    <property type="entry name" value="SIDEROPHORE TRIACETYLFUSARININE C ESTERASE"/>
    <property type="match status" value="1"/>
</dbReference>
<dbReference type="InterPro" id="IPR029058">
    <property type="entry name" value="AB_hydrolase_fold"/>
</dbReference>
<proteinExistence type="inferred from homology"/>
<feature type="signal peptide" evidence="4">
    <location>
        <begin position="1"/>
        <end position="40"/>
    </location>
</feature>
<comment type="similarity">
    <text evidence="1">Belongs to the esterase D family.</text>
</comment>
<evidence type="ECO:0000256" key="2">
    <source>
        <dbReference type="ARBA" id="ARBA00022801"/>
    </source>
</evidence>
<protein>
    <submittedName>
        <fullName evidence="5">Alpha/beta hydrolase</fullName>
    </submittedName>
</protein>
<feature type="chain" id="PRO_5020688293" evidence="4">
    <location>
        <begin position="41"/>
        <end position="344"/>
    </location>
</feature>
<dbReference type="Pfam" id="PF00756">
    <property type="entry name" value="Esterase"/>
    <property type="match status" value="1"/>
</dbReference>
<evidence type="ECO:0000313" key="5">
    <source>
        <dbReference type="EMBL" id="THU05102.1"/>
    </source>
</evidence>
<evidence type="ECO:0000256" key="3">
    <source>
        <dbReference type="SAM" id="MobiDB-lite"/>
    </source>
</evidence>
<name>A0A4S8FGY1_9BURK</name>
<dbReference type="InterPro" id="IPR052558">
    <property type="entry name" value="Siderophore_Hydrolase_D"/>
</dbReference>
<accession>A0A4S8FGY1</accession>
<reference evidence="5 6" key="1">
    <citation type="journal article" date="2015" name="Antonie Van Leeuwenhoek">
        <title>Lampropedia puyangensis sp. nov., isolated from symptomatic bark of Populus ? euramericana canker and emended description of Lampropedia hyalina (Ehrenberg 1832) Lee et al. 2004.</title>
        <authorList>
            <person name="Li Y."/>
            <person name="Wang T."/>
            <person name="Piao C.G."/>
            <person name="Wang L.F."/>
            <person name="Tian G.Z."/>
            <person name="Zhu T.H."/>
            <person name="Guo M.W."/>
        </authorList>
    </citation>
    <scope>NUCLEOTIDE SEQUENCE [LARGE SCALE GENOMIC DNA]</scope>
    <source>
        <strain evidence="5 6">2-bin</strain>
    </source>
</reference>
<evidence type="ECO:0000313" key="6">
    <source>
        <dbReference type="Proteomes" id="UP000308917"/>
    </source>
</evidence>
<dbReference type="AlphaFoldDB" id="A0A4S8FGY1"/>
<keyword evidence="2 5" id="KW-0378">Hydrolase</keyword>
<dbReference type="InterPro" id="IPR000801">
    <property type="entry name" value="Esterase-like"/>
</dbReference>
<keyword evidence="4" id="KW-0732">Signal</keyword>
<keyword evidence="6" id="KW-1185">Reference proteome</keyword>
<evidence type="ECO:0000256" key="1">
    <source>
        <dbReference type="ARBA" id="ARBA00005622"/>
    </source>
</evidence>
<dbReference type="Gene3D" id="3.40.50.1820">
    <property type="entry name" value="alpha/beta hydrolase"/>
    <property type="match status" value="1"/>
</dbReference>
<evidence type="ECO:0000256" key="4">
    <source>
        <dbReference type="SAM" id="SignalP"/>
    </source>
</evidence>
<gene>
    <name evidence="5" type="ORF">E9531_00685</name>
</gene>
<comment type="caution">
    <text evidence="5">The sequence shown here is derived from an EMBL/GenBank/DDBJ whole genome shotgun (WGS) entry which is preliminary data.</text>
</comment>
<sequence>MFACKYSVFNACIVQARAHTASFMSSITLGFAMLTPPLGASAEAPATPAKPTTGTHANTSELTSAAPAALPFAREHLLHSTATGRHYRIQVSTIGKPPANGYPVVYVLDGDAMFPVVAAAAQGMWMSAEENRVRPMLIVGVGYAGAHMLDEQARAEDYTPPAPDLSETGDTRAQRQGGGQRFLQFLTEELQPAIAKAYPVDRNEQTLLGHSYGGLFTLYALFSRPEAFRHYIASSPSIWWNKGYINQLREDFSKRYADSSADLQQRLRLTIGEYEQTPAPTIADDSQRAVMMRERAQVDQARAFAQSLQTELPGLSVVLEEYPAQTHATAALYAIVDGLRFASD</sequence>
<dbReference type="PANTHER" id="PTHR40841:SF2">
    <property type="entry name" value="SIDEROPHORE-DEGRADING ESTERASE (EUROFUNG)"/>
    <property type="match status" value="1"/>
</dbReference>
<dbReference type="SUPFAM" id="SSF53474">
    <property type="entry name" value="alpha/beta-Hydrolases"/>
    <property type="match status" value="1"/>
</dbReference>
<dbReference type="EMBL" id="STFG01000001">
    <property type="protein sequence ID" value="THU05102.1"/>
    <property type="molecule type" value="Genomic_DNA"/>
</dbReference>
<dbReference type="GO" id="GO:0016788">
    <property type="term" value="F:hydrolase activity, acting on ester bonds"/>
    <property type="evidence" value="ECO:0007669"/>
    <property type="project" value="TreeGrafter"/>
</dbReference>